<dbReference type="PROSITE" id="PS51354">
    <property type="entry name" value="GLUTAREDOXIN_2"/>
    <property type="match status" value="1"/>
</dbReference>
<evidence type="ECO:0000256" key="1">
    <source>
        <dbReference type="SAM" id="MobiDB-lite"/>
    </source>
</evidence>
<dbReference type="InterPro" id="IPR036249">
    <property type="entry name" value="Thioredoxin-like_sf"/>
</dbReference>
<sequence length="261" mass="28128">MTERKPAGTTVESWVERQIRVATERGDLDGLPGTGKPIPPSRTDDDMGWVRRKLEEEGLSTDALLPISLQLRREVDELPRTVADIDPRTPGAENEVRAHVAELNRRIAEWMRAPSPPMLPIGLVDADSAVARWRGGPGAADPADPGPAAPVPPAARTARPARKEARTAEVSDDPCTGGTAAPAPRVTVYWRPGCVFCQRLRAILWARRLRPAMINIRDDARAAAFVRSVADGNETVPTVVIDGVAHVNPAPRSVVAALRPG</sequence>
<name>A0A516X0G1_9ACTN</name>
<dbReference type="InterPro" id="IPR002109">
    <property type="entry name" value="Glutaredoxin"/>
</dbReference>
<reference evidence="4 5" key="2">
    <citation type="submission" date="2019-07" db="EMBL/GenBank/DDBJ databases">
        <authorList>
            <person name="Huang Y."/>
        </authorList>
    </citation>
    <scope>NUCLEOTIDE SEQUENCE [LARGE SCALE GENOMIC DNA]</scope>
    <source>
        <strain evidence="4 5">HY188</strain>
    </source>
</reference>
<protein>
    <submittedName>
        <fullName evidence="4">DUF1992 domain-containing protein</fullName>
    </submittedName>
</protein>
<dbReference type="AlphaFoldDB" id="A0A516X0G1"/>
<dbReference type="CDD" id="cd02976">
    <property type="entry name" value="NrdH"/>
    <property type="match status" value="1"/>
</dbReference>
<dbReference type="OrthoDB" id="3395286at2"/>
<dbReference type="RefSeq" id="WP_143906394.1">
    <property type="nucleotide sequence ID" value="NZ_CP041765.1"/>
</dbReference>
<evidence type="ECO:0000259" key="3">
    <source>
        <dbReference type="Pfam" id="PF09350"/>
    </source>
</evidence>
<accession>A0A516X0G1</accession>
<keyword evidence="5" id="KW-1185">Reference proteome</keyword>
<dbReference type="KEGG" id="toy:FO059_03505"/>
<dbReference type="EMBL" id="CP041765">
    <property type="protein sequence ID" value="QDQ96572.1"/>
    <property type="molecule type" value="Genomic_DNA"/>
</dbReference>
<gene>
    <name evidence="4" type="ORF">FO059_03505</name>
</gene>
<dbReference type="SUPFAM" id="SSF52833">
    <property type="entry name" value="Thioredoxin-like"/>
    <property type="match status" value="1"/>
</dbReference>
<feature type="compositionally biased region" description="Pro residues" evidence="1">
    <location>
        <begin position="144"/>
        <end position="153"/>
    </location>
</feature>
<dbReference type="Gene3D" id="3.40.30.10">
    <property type="entry name" value="Glutaredoxin"/>
    <property type="match status" value="1"/>
</dbReference>
<feature type="domain" description="DnaJ homologue subfamily C member 28 conserved" evidence="3">
    <location>
        <begin position="14"/>
        <end position="82"/>
    </location>
</feature>
<dbReference type="Proteomes" id="UP000317344">
    <property type="component" value="Chromosome"/>
</dbReference>
<dbReference type="InterPro" id="IPR018961">
    <property type="entry name" value="DnaJ_homolog_subfam-C_membr-28"/>
</dbReference>
<dbReference type="Pfam" id="PF00462">
    <property type="entry name" value="Glutaredoxin"/>
    <property type="match status" value="1"/>
</dbReference>
<feature type="region of interest" description="Disordered" evidence="1">
    <location>
        <begin position="23"/>
        <end position="46"/>
    </location>
</feature>
<evidence type="ECO:0000313" key="4">
    <source>
        <dbReference type="EMBL" id="QDQ96572.1"/>
    </source>
</evidence>
<organism evidence="4 5">
    <name type="scientific">Tomitella fengzijianii</name>
    <dbReference type="NCBI Taxonomy" id="2597660"/>
    <lineage>
        <taxon>Bacteria</taxon>
        <taxon>Bacillati</taxon>
        <taxon>Actinomycetota</taxon>
        <taxon>Actinomycetes</taxon>
        <taxon>Mycobacteriales</taxon>
        <taxon>Tomitella</taxon>
    </lineage>
</organism>
<proteinExistence type="predicted"/>
<dbReference type="Pfam" id="PF09350">
    <property type="entry name" value="DJC28_CD"/>
    <property type="match status" value="1"/>
</dbReference>
<evidence type="ECO:0000313" key="5">
    <source>
        <dbReference type="Proteomes" id="UP000317344"/>
    </source>
</evidence>
<feature type="region of interest" description="Disordered" evidence="1">
    <location>
        <begin position="135"/>
        <end position="182"/>
    </location>
</feature>
<evidence type="ECO:0000259" key="2">
    <source>
        <dbReference type="Pfam" id="PF00462"/>
    </source>
</evidence>
<reference evidence="4 5" key="1">
    <citation type="submission" date="2019-07" db="EMBL/GenBank/DDBJ databases">
        <title>Tomitella cavernea sp. nov., an actinomycete isolated from soil.</title>
        <authorList>
            <person name="Cheng J."/>
        </authorList>
    </citation>
    <scope>NUCLEOTIDE SEQUENCE [LARGE SCALE GENOMIC DNA]</scope>
    <source>
        <strain evidence="4 5">HY188</strain>
    </source>
</reference>
<feature type="domain" description="Glutaredoxin" evidence="2">
    <location>
        <begin position="186"/>
        <end position="244"/>
    </location>
</feature>